<sequence>MKIQLKQPYSFCQIGKRANQEDARFPDSDVPCGSDRFFVVCDGVGGQDKGEVASRTVADAIGDCMSGIDLSDIFTYEDFRKVLDHAFSSLSKQISKETQAMATTMTFVCFHAGGVFCAHMGDSRIYHIRPGVGILYQSEDHSLVNELVHSGNLTPEEAIGHSRSNVITRCIRHVEKGLERPAATTLQIEDVEEGDYFFLCTDGVLNMIDDGELFSLLSSDESDKDKIRLIADKSFGSPDNNTAYLIGIGRVEDTASRGSVSYKKDYDVNVVDTAPLGSLNMTAIEVIPSVETTGQKIIRFFKDLFS</sequence>
<gene>
    <name evidence="1" type="ORF">E5331_06675</name>
</gene>
<dbReference type="EMBL" id="SRYB01000007">
    <property type="protein sequence ID" value="TGY79352.1"/>
    <property type="molecule type" value="Genomic_DNA"/>
</dbReference>
<evidence type="ECO:0000313" key="2">
    <source>
        <dbReference type="Proteomes" id="UP000306319"/>
    </source>
</evidence>
<accession>A0AC61RKJ6</accession>
<organism evidence="1 2">
    <name type="scientific">Lepagella muris</name>
    <dbReference type="NCBI Taxonomy" id="3032870"/>
    <lineage>
        <taxon>Bacteria</taxon>
        <taxon>Pseudomonadati</taxon>
        <taxon>Bacteroidota</taxon>
        <taxon>Bacteroidia</taxon>
        <taxon>Bacteroidales</taxon>
        <taxon>Muribaculaceae</taxon>
        <taxon>Lepagella</taxon>
    </lineage>
</organism>
<keyword evidence="2" id="KW-1185">Reference proteome</keyword>
<dbReference type="Proteomes" id="UP000306319">
    <property type="component" value="Unassembled WGS sequence"/>
</dbReference>
<protein>
    <submittedName>
        <fullName evidence="1">Serine/threonine-protein phosphatase</fullName>
    </submittedName>
</protein>
<name>A0AC61RKJ6_9BACT</name>
<comment type="caution">
    <text evidence="1">The sequence shown here is derived from an EMBL/GenBank/DDBJ whole genome shotgun (WGS) entry which is preliminary data.</text>
</comment>
<evidence type="ECO:0000313" key="1">
    <source>
        <dbReference type="EMBL" id="TGY79352.1"/>
    </source>
</evidence>
<reference evidence="1" key="1">
    <citation type="submission" date="2019-04" db="EMBL/GenBank/DDBJ databases">
        <title>Microbes associate with the intestines of laboratory mice.</title>
        <authorList>
            <person name="Navarre W."/>
            <person name="Wong E."/>
            <person name="Huang K."/>
            <person name="Tropini C."/>
            <person name="Ng K."/>
            <person name="Yu B."/>
        </authorList>
    </citation>
    <scope>NUCLEOTIDE SEQUENCE</scope>
    <source>
        <strain evidence="1">NM04_E33</strain>
    </source>
</reference>
<proteinExistence type="predicted"/>